<evidence type="ECO:0000259" key="2">
    <source>
        <dbReference type="Pfam" id="PF22943"/>
    </source>
</evidence>
<feature type="region of interest" description="Disordered" evidence="1">
    <location>
        <begin position="1"/>
        <end position="89"/>
    </location>
</feature>
<dbReference type="RefSeq" id="XP_070869742.1">
    <property type="nucleotide sequence ID" value="XM_071010317.1"/>
</dbReference>
<evidence type="ECO:0000313" key="3">
    <source>
        <dbReference type="EMBL" id="KAL2271018.1"/>
    </source>
</evidence>
<evidence type="ECO:0000256" key="1">
    <source>
        <dbReference type="SAM" id="MobiDB-lite"/>
    </source>
</evidence>
<gene>
    <name evidence="3" type="ORF">VTJ83DRAFT_389</name>
</gene>
<feature type="region of interest" description="Disordered" evidence="1">
    <location>
        <begin position="104"/>
        <end position="151"/>
    </location>
</feature>
<sequence length="231" mass="23821">MGAGGSKAAQKTVRKFPTRAPGSSPAAAAAAAAPPKPRAPAPPSPSPASSSDAAKPRSPSQQAFYTKEEALRADAAATGTNLSQDPDFISPDFAARLHKMGIVQPNPFWSPSSIANPFPSGATPPGLGQQQPSQAPTPGATAKPIFPPPPRNVTLGALEARRRLEARAAEELERRGRSSDPGAELLDVGTIKRLLVMREAGTPEGDIEARLRLRPGVVKRLGGKGVVAPAS</sequence>
<keyword evidence="4" id="KW-1185">Reference proteome</keyword>
<organism evidence="3 4">
    <name type="scientific">Remersonia thermophila</name>
    <dbReference type="NCBI Taxonomy" id="72144"/>
    <lineage>
        <taxon>Eukaryota</taxon>
        <taxon>Fungi</taxon>
        <taxon>Dikarya</taxon>
        <taxon>Ascomycota</taxon>
        <taxon>Pezizomycotina</taxon>
        <taxon>Sordariomycetes</taxon>
        <taxon>Sordariomycetidae</taxon>
        <taxon>Sordariales</taxon>
        <taxon>Sordariales incertae sedis</taxon>
        <taxon>Remersonia</taxon>
    </lineage>
</organism>
<feature type="compositionally biased region" description="Low complexity" evidence="1">
    <location>
        <begin position="20"/>
        <end position="33"/>
    </location>
</feature>
<feature type="compositionally biased region" description="Pro residues" evidence="1">
    <location>
        <begin position="34"/>
        <end position="46"/>
    </location>
</feature>
<dbReference type="InterPro" id="IPR054448">
    <property type="entry name" value="HTH_put_ascomycetes"/>
</dbReference>
<accession>A0ABR4DKU0</accession>
<feature type="domain" description="Helix-turn-helix" evidence="2">
    <location>
        <begin position="185"/>
        <end position="229"/>
    </location>
</feature>
<feature type="compositionally biased region" description="Low complexity" evidence="1">
    <location>
        <begin position="47"/>
        <end position="60"/>
    </location>
</feature>
<name>A0ABR4DKU0_9PEZI</name>
<dbReference type="Pfam" id="PF22943">
    <property type="entry name" value="HTH_68"/>
    <property type="match status" value="1"/>
</dbReference>
<dbReference type="Proteomes" id="UP001600064">
    <property type="component" value="Unassembled WGS sequence"/>
</dbReference>
<comment type="caution">
    <text evidence="3">The sequence shown here is derived from an EMBL/GenBank/DDBJ whole genome shotgun (WGS) entry which is preliminary data.</text>
</comment>
<proteinExistence type="predicted"/>
<reference evidence="3 4" key="1">
    <citation type="journal article" date="2024" name="Commun. Biol.">
        <title>Comparative genomic analysis of thermophilic fungi reveals convergent evolutionary adaptations and gene losses.</title>
        <authorList>
            <person name="Steindorff A.S."/>
            <person name="Aguilar-Pontes M.V."/>
            <person name="Robinson A.J."/>
            <person name="Andreopoulos B."/>
            <person name="LaButti K."/>
            <person name="Kuo A."/>
            <person name="Mondo S."/>
            <person name="Riley R."/>
            <person name="Otillar R."/>
            <person name="Haridas S."/>
            <person name="Lipzen A."/>
            <person name="Grimwood J."/>
            <person name="Schmutz J."/>
            <person name="Clum A."/>
            <person name="Reid I.D."/>
            <person name="Moisan M.C."/>
            <person name="Butler G."/>
            <person name="Nguyen T.T.M."/>
            <person name="Dewar K."/>
            <person name="Conant G."/>
            <person name="Drula E."/>
            <person name="Henrissat B."/>
            <person name="Hansel C."/>
            <person name="Singer S."/>
            <person name="Hutchinson M.I."/>
            <person name="de Vries R.P."/>
            <person name="Natvig D.O."/>
            <person name="Powell A.J."/>
            <person name="Tsang A."/>
            <person name="Grigoriev I.V."/>
        </authorList>
    </citation>
    <scope>NUCLEOTIDE SEQUENCE [LARGE SCALE GENOMIC DNA]</scope>
    <source>
        <strain evidence="3 4">ATCC 22073</strain>
    </source>
</reference>
<dbReference type="EMBL" id="JAZGUE010000001">
    <property type="protein sequence ID" value="KAL2271018.1"/>
    <property type="molecule type" value="Genomic_DNA"/>
</dbReference>
<evidence type="ECO:0000313" key="4">
    <source>
        <dbReference type="Proteomes" id="UP001600064"/>
    </source>
</evidence>
<protein>
    <recommendedName>
        <fullName evidence="2">Helix-turn-helix domain-containing protein</fullName>
    </recommendedName>
</protein>
<dbReference type="GeneID" id="98124961"/>